<gene>
    <name evidence="2" type="ORF">GCM10022223_25050</name>
</gene>
<protein>
    <recommendedName>
        <fullName evidence="1">Ferric siderophore reductase C-terminal domain-containing protein</fullName>
    </recommendedName>
</protein>
<dbReference type="EMBL" id="BAAAZO010000003">
    <property type="protein sequence ID" value="GAA3608042.1"/>
    <property type="molecule type" value="Genomic_DNA"/>
</dbReference>
<keyword evidence="3" id="KW-1185">Reference proteome</keyword>
<comment type="caution">
    <text evidence="2">The sequence shown here is derived from an EMBL/GenBank/DDBJ whole genome shotgun (WGS) entry which is preliminary data.</text>
</comment>
<organism evidence="2 3">
    <name type="scientific">Kineosporia mesophila</name>
    <dbReference type="NCBI Taxonomy" id="566012"/>
    <lineage>
        <taxon>Bacteria</taxon>
        <taxon>Bacillati</taxon>
        <taxon>Actinomycetota</taxon>
        <taxon>Actinomycetes</taxon>
        <taxon>Kineosporiales</taxon>
        <taxon>Kineosporiaceae</taxon>
        <taxon>Kineosporia</taxon>
    </lineage>
</organism>
<dbReference type="Proteomes" id="UP001501074">
    <property type="component" value="Unassembled WGS sequence"/>
</dbReference>
<evidence type="ECO:0000259" key="1">
    <source>
        <dbReference type="Pfam" id="PF11575"/>
    </source>
</evidence>
<reference evidence="3" key="1">
    <citation type="journal article" date="2019" name="Int. J. Syst. Evol. Microbiol.">
        <title>The Global Catalogue of Microorganisms (GCM) 10K type strain sequencing project: providing services to taxonomists for standard genome sequencing and annotation.</title>
        <authorList>
            <consortium name="The Broad Institute Genomics Platform"/>
            <consortium name="The Broad Institute Genome Sequencing Center for Infectious Disease"/>
            <person name="Wu L."/>
            <person name="Ma J."/>
        </authorList>
    </citation>
    <scope>NUCLEOTIDE SEQUENCE [LARGE SCALE GENOMIC DNA]</scope>
    <source>
        <strain evidence="3">JCM 16902</strain>
    </source>
</reference>
<dbReference type="Pfam" id="PF11575">
    <property type="entry name" value="FhuF_C"/>
    <property type="match status" value="1"/>
</dbReference>
<dbReference type="InterPro" id="IPR024726">
    <property type="entry name" value="FhuF_C"/>
</dbReference>
<feature type="domain" description="Ferric siderophore reductase C-terminal" evidence="1">
    <location>
        <begin position="237"/>
        <end position="256"/>
    </location>
</feature>
<accession>A0ABP6ZG61</accession>
<evidence type="ECO:0000313" key="3">
    <source>
        <dbReference type="Proteomes" id="UP001501074"/>
    </source>
</evidence>
<name>A0ABP6ZG61_9ACTN</name>
<evidence type="ECO:0000313" key="2">
    <source>
        <dbReference type="EMBL" id="GAA3608042.1"/>
    </source>
</evidence>
<proteinExistence type="predicted"/>
<sequence length="259" mass="27481">MISVNPVALLAERLRTLDPHSPHSYAAEHYSRVPQSGSWFTPREVIEAMLTSDGPHHEHGPAVVGARLIGSLGYAVAGRLGIAIATTGQAYDVGPDSLMLRLDEDGLVEQIAIRSDRFAVLPDDPLAGIPGVEVVEDLAALVVWAARGAHATLAPLIEQIHTSIRYGTVAMWNQVADSVLGPTTKSPLLTGGSQEAGRAAGQLFLDALVAEGAPIRRRGTVRIAENGPGQQILDPVRGMCCLFYRQGEEKCGSCPLVKS</sequence>